<accession>A0ABX1CST2</accession>
<dbReference type="Proteomes" id="UP000703674">
    <property type="component" value="Unassembled WGS sequence"/>
</dbReference>
<dbReference type="Gene3D" id="1.10.10.60">
    <property type="entry name" value="Homeodomain-like"/>
    <property type="match status" value="1"/>
</dbReference>
<protein>
    <submittedName>
        <fullName evidence="4">Helix-turn-helix transcriptional regulator</fullName>
    </submittedName>
</protein>
<evidence type="ECO:0000313" key="5">
    <source>
        <dbReference type="Proteomes" id="UP000703674"/>
    </source>
</evidence>
<gene>
    <name evidence="4" type="ORF">HC175_00365</name>
</gene>
<dbReference type="InterPro" id="IPR053142">
    <property type="entry name" value="PchR_regulatory_protein"/>
</dbReference>
<dbReference type="SMART" id="SM00342">
    <property type="entry name" value="HTH_ARAC"/>
    <property type="match status" value="1"/>
</dbReference>
<dbReference type="EMBL" id="JAAVJR010000001">
    <property type="protein sequence ID" value="NJW51366.1"/>
    <property type="molecule type" value="Genomic_DNA"/>
</dbReference>
<proteinExistence type="predicted"/>
<keyword evidence="5" id="KW-1185">Reference proteome</keyword>
<dbReference type="Pfam" id="PF12833">
    <property type="entry name" value="HTH_18"/>
    <property type="match status" value="1"/>
</dbReference>
<sequence length="345" mass="39876">MELFVKALPVEEIIENFSKQFKTPFKKDGGELTVELPEQMGQGYIRGSSFSSGVGIIEYHVTFYHDLQIHFTINETHPLKFIFCSEGKVDHAFEENMEVHTIDMYQNVIVSSSGHNGHVLFFKANETAHVTSLEIIRSEFSKRRNYDFKDLDPKMDKIFRDKVAQELFFYQGNYSIQAADIVEAISNKEHTGFLRSIFLEGKAYEMLAKQISQFHDDQQDGNRSIILRRSDVEKVKKAVEIISQDLNKNYSVDHLAKEVGTNVNKLQEGFKYMFNLTVNKYVQQVKLEAAKEMLHNSDHNISQIVGLIGLNNRSYFSKIFKEKYGVSPKYFLQQHAVELDQDVED</sequence>
<keyword evidence="2" id="KW-0804">Transcription</keyword>
<evidence type="ECO:0000256" key="2">
    <source>
        <dbReference type="ARBA" id="ARBA00023163"/>
    </source>
</evidence>
<dbReference type="PANTHER" id="PTHR47893">
    <property type="entry name" value="REGULATORY PROTEIN PCHR"/>
    <property type="match status" value="1"/>
</dbReference>
<keyword evidence="1" id="KW-0805">Transcription regulation</keyword>
<dbReference type="InterPro" id="IPR018060">
    <property type="entry name" value="HTH_AraC"/>
</dbReference>
<evidence type="ECO:0000313" key="4">
    <source>
        <dbReference type="EMBL" id="NJW51366.1"/>
    </source>
</evidence>
<comment type="caution">
    <text evidence="4">The sequence shown here is derived from an EMBL/GenBank/DDBJ whole genome shotgun (WGS) entry which is preliminary data.</text>
</comment>
<dbReference type="RefSeq" id="WP_168136539.1">
    <property type="nucleotide sequence ID" value="NZ_JAAVJR010000001.1"/>
</dbReference>
<evidence type="ECO:0000259" key="3">
    <source>
        <dbReference type="PROSITE" id="PS01124"/>
    </source>
</evidence>
<reference evidence="4 5" key="1">
    <citation type="submission" date="2020-03" db="EMBL/GenBank/DDBJ databases">
        <title>Salinimicrobium sp. nov, isolated from SCS.</title>
        <authorList>
            <person name="Cao W.R."/>
        </authorList>
    </citation>
    <scope>NUCLEOTIDE SEQUENCE [LARGE SCALE GENOMIC DNA]</scope>
    <source>
        <strain evidence="5">J15B91</strain>
    </source>
</reference>
<dbReference type="PANTHER" id="PTHR47893:SF1">
    <property type="entry name" value="REGULATORY PROTEIN PCHR"/>
    <property type="match status" value="1"/>
</dbReference>
<evidence type="ECO:0000256" key="1">
    <source>
        <dbReference type="ARBA" id="ARBA00023015"/>
    </source>
</evidence>
<dbReference type="InterPro" id="IPR009057">
    <property type="entry name" value="Homeodomain-like_sf"/>
</dbReference>
<name>A0ABX1CST2_9FLAO</name>
<dbReference type="PROSITE" id="PS01124">
    <property type="entry name" value="HTH_ARAC_FAMILY_2"/>
    <property type="match status" value="1"/>
</dbReference>
<organism evidence="4 5">
    <name type="scientific">Salinimicrobium oceani</name>
    <dbReference type="NCBI Taxonomy" id="2722702"/>
    <lineage>
        <taxon>Bacteria</taxon>
        <taxon>Pseudomonadati</taxon>
        <taxon>Bacteroidota</taxon>
        <taxon>Flavobacteriia</taxon>
        <taxon>Flavobacteriales</taxon>
        <taxon>Flavobacteriaceae</taxon>
        <taxon>Salinimicrobium</taxon>
    </lineage>
</organism>
<feature type="domain" description="HTH araC/xylS-type" evidence="3">
    <location>
        <begin position="236"/>
        <end position="334"/>
    </location>
</feature>
<dbReference type="SUPFAM" id="SSF46689">
    <property type="entry name" value="Homeodomain-like"/>
    <property type="match status" value="2"/>
</dbReference>